<evidence type="ECO:0008006" key="6">
    <source>
        <dbReference type="Google" id="ProtNLM"/>
    </source>
</evidence>
<evidence type="ECO:0000256" key="1">
    <source>
        <dbReference type="ARBA" id="ARBA00004685"/>
    </source>
</evidence>
<dbReference type="OrthoDB" id="191139at2759"/>
<organism evidence="4 5">
    <name type="scientific">Dothistroma septosporum (strain NZE10 / CBS 128990)</name>
    <name type="common">Red band needle blight fungus</name>
    <name type="synonym">Mycosphaerella pini</name>
    <dbReference type="NCBI Taxonomy" id="675120"/>
    <lineage>
        <taxon>Eukaryota</taxon>
        <taxon>Fungi</taxon>
        <taxon>Dikarya</taxon>
        <taxon>Ascomycota</taxon>
        <taxon>Pezizomycotina</taxon>
        <taxon>Dothideomycetes</taxon>
        <taxon>Dothideomycetidae</taxon>
        <taxon>Mycosphaerellales</taxon>
        <taxon>Mycosphaerellaceae</taxon>
        <taxon>Dothistroma</taxon>
    </lineage>
</organism>
<dbReference type="InterPro" id="IPR036291">
    <property type="entry name" value="NAD(P)-bd_dom_sf"/>
</dbReference>
<dbReference type="Pfam" id="PF00106">
    <property type="entry name" value="adh_short"/>
    <property type="match status" value="1"/>
</dbReference>
<reference evidence="5" key="1">
    <citation type="journal article" date="2012" name="PLoS Genet.">
        <title>The genomes of the fungal plant pathogens Cladosporium fulvum and Dothistroma septosporum reveal adaptation to different hosts and lifestyles but also signatures of common ancestry.</title>
        <authorList>
            <person name="de Wit P.J.G.M."/>
            <person name="van der Burgt A."/>
            <person name="Oekmen B."/>
            <person name="Stergiopoulos I."/>
            <person name="Abd-Elsalam K.A."/>
            <person name="Aerts A.L."/>
            <person name="Bahkali A.H."/>
            <person name="Beenen H.G."/>
            <person name="Chettri P."/>
            <person name="Cox M.P."/>
            <person name="Datema E."/>
            <person name="de Vries R.P."/>
            <person name="Dhillon B."/>
            <person name="Ganley A.R."/>
            <person name="Griffiths S.A."/>
            <person name="Guo Y."/>
            <person name="Hamelin R.C."/>
            <person name="Henrissat B."/>
            <person name="Kabir M.S."/>
            <person name="Jashni M.K."/>
            <person name="Kema G."/>
            <person name="Klaubauf S."/>
            <person name="Lapidus A."/>
            <person name="Levasseur A."/>
            <person name="Lindquist E."/>
            <person name="Mehrabi R."/>
            <person name="Ohm R.A."/>
            <person name="Owen T.J."/>
            <person name="Salamov A."/>
            <person name="Schwelm A."/>
            <person name="Schijlen E."/>
            <person name="Sun H."/>
            <person name="van den Burg H.A."/>
            <person name="van Ham R.C.H.J."/>
            <person name="Zhang S."/>
            <person name="Goodwin S.B."/>
            <person name="Grigoriev I.V."/>
            <person name="Collemare J."/>
            <person name="Bradshaw R.E."/>
        </authorList>
    </citation>
    <scope>NUCLEOTIDE SEQUENCE [LARGE SCALE GENOMIC DNA]</scope>
    <source>
        <strain evidence="5">NZE10 / CBS 128990</strain>
    </source>
</reference>
<dbReference type="eggNOG" id="KOG1208">
    <property type="taxonomic scope" value="Eukaryota"/>
</dbReference>
<dbReference type="STRING" id="675120.N1PSD9"/>
<dbReference type="PANTHER" id="PTHR24320">
    <property type="entry name" value="RETINOL DEHYDROGENASE"/>
    <property type="match status" value="1"/>
</dbReference>
<evidence type="ECO:0000256" key="3">
    <source>
        <dbReference type="ARBA" id="ARBA00023002"/>
    </source>
</evidence>
<dbReference type="HOGENOM" id="CLU_010194_44_6_1"/>
<evidence type="ECO:0000256" key="2">
    <source>
        <dbReference type="ARBA" id="ARBA00006484"/>
    </source>
</evidence>
<dbReference type="PANTHER" id="PTHR24320:SF154">
    <property type="entry name" value="OXIDOREDUCTASE, SHORT-CHAIN DEHYDROGENASE_REDUCTASE FAMILY (AFU_ORTHOLOGUE AFUA_2G04560)"/>
    <property type="match status" value="1"/>
</dbReference>
<proteinExistence type="inferred from homology"/>
<dbReference type="InterPro" id="IPR002347">
    <property type="entry name" value="SDR_fam"/>
</dbReference>
<dbReference type="EMBL" id="KB446538">
    <property type="protein sequence ID" value="EME45848.1"/>
    <property type="molecule type" value="Genomic_DNA"/>
</dbReference>
<comment type="similarity">
    <text evidence="2">Belongs to the short-chain dehydrogenases/reductases (SDR) family.</text>
</comment>
<sequence length="316" mass="34624">MAAAFRKPVFDAKKEIGSLNGKVILITGGTGGLGRETVLSFVAHEPAHIYFTGRSQPSADKVLAACKTRYPQIPVTFLRCDLADLEDVQRAAKRFLSLEHRLDILLANAGIMSKPPGVTKQGYELQFGTNHMGHALLVQLLTPLLQATAKESGDARIVWDTSLAYSLHPPGGTQFSSLKTPQNNLGRIFSPWVRYAQSKLANLLYAREYAKHHPEITSVSIHPGVSATGLVEGLSTFYKVFVYITSWWMMVPPETCAWNQQWAATAPLGKGGRQVESGGYYEPVGFKGGLTRSAGDDGLAAKLWEWTEAELEKYSL</sequence>
<dbReference type="Gene3D" id="3.40.50.720">
    <property type="entry name" value="NAD(P)-binding Rossmann-like Domain"/>
    <property type="match status" value="1"/>
</dbReference>
<dbReference type="PRINTS" id="PR00081">
    <property type="entry name" value="GDHRDH"/>
</dbReference>
<dbReference type="OMA" id="HVQIPLL"/>
<comment type="pathway">
    <text evidence="1">Mycotoxin biosynthesis.</text>
</comment>
<evidence type="ECO:0000313" key="5">
    <source>
        <dbReference type="Proteomes" id="UP000016933"/>
    </source>
</evidence>
<name>N1PSD9_DOTSN</name>
<dbReference type="SUPFAM" id="SSF51735">
    <property type="entry name" value="NAD(P)-binding Rossmann-fold domains"/>
    <property type="match status" value="1"/>
</dbReference>
<dbReference type="GO" id="GO:0016491">
    <property type="term" value="F:oxidoreductase activity"/>
    <property type="evidence" value="ECO:0007669"/>
    <property type="project" value="UniProtKB-KW"/>
</dbReference>
<evidence type="ECO:0000313" key="4">
    <source>
        <dbReference type="EMBL" id="EME45848.1"/>
    </source>
</evidence>
<dbReference type="AlphaFoldDB" id="N1PSD9"/>
<accession>N1PSD9</accession>
<dbReference type="Proteomes" id="UP000016933">
    <property type="component" value="Unassembled WGS sequence"/>
</dbReference>
<protein>
    <recommendedName>
        <fullName evidence="6">Oxidoreductase</fullName>
    </recommendedName>
</protein>
<keyword evidence="5" id="KW-1185">Reference proteome</keyword>
<keyword evidence="3" id="KW-0560">Oxidoreductase</keyword>
<reference evidence="4 5" key="2">
    <citation type="journal article" date="2012" name="PLoS Pathog.">
        <title>Diverse lifestyles and strategies of plant pathogenesis encoded in the genomes of eighteen Dothideomycetes fungi.</title>
        <authorList>
            <person name="Ohm R.A."/>
            <person name="Feau N."/>
            <person name="Henrissat B."/>
            <person name="Schoch C.L."/>
            <person name="Horwitz B.A."/>
            <person name="Barry K.W."/>
            <person name="Condon B.J."/>
            <person name="Copeland A.C."/>
            <person name="Dhillon B."/>
            <person name="Glaser F."/>
            <person name="Hesse C.N."/>
            <person name="Kosti I."/>
            <person name="LaButti K."/>
            <person name="Lindquist E.A."/>
            <person name="Lucas S."/>
            <person name="Salamov A.A."/>
            <person name="Bradshaw R.E."/>
            <person name="Ciuffetti L."/>
            <person name="Hamelin R.C."/>
            <person name="Kema G.H.J."/>
            <person name="Lawrence C."/>
            <person name="Scott J.A."/>
            <person name="Spatafora J.W."/>
            <person name="Turgeon B.G."/>
            <person name="de Wit P.J.G.M."/>
            <person name="Zhong S."/>
            <person name="Goodwin S.B."/>
            <person name="Grigoriev I.V."/>
        </authorList>
    </citation>
    <scope>NUCLEOTIDE SEQUENCE [LARGE SCALE GENOMIC DNA]</scope>
    <source>
        <strain evidence="5">NZE10 / CBS 128990</strain>
    </source>
</reference>
<gene>
    <name evidence="4" type="ORF">DOTSEDRAFT_171502</name>
</gene>